<feature type="region of interest" description="Disordered" evidence="1">
    <location>
        <begin position="441"/>
        <end position="478"/>
    </location>
</feature>
<protein>
    <recommendedName>
        <fullName evidence="2">GYF domain-containing protein</fullName>
    </recommendedName>
</protein>
<comment type="caution">
    <text evidence="3">The sequence shown here is derived from an EMBL/GenBank/DDBJ whole genome shotgun (WGS) entry which is preliminary data.</text>
</comment>
<feature type="compositionally biased region" description="Acidic residues" evidence="1">
    <location>
        <begin position="441"/>
        <end position="456"/>
    </location>
</feature>
<dbReference type="SUPFAM" id="SSF55277">
    <property type="entry name" value="GYF domain"/>
    <property type="match status" value="1"/>
</dbReference>
<dbReference type="Gene3D" id="3.30.1490.40">
    <property type="match status" value="1"/>
</dbReference>
<sequence length="478" mass="54636">MAKSILKNKRSNPASNTNRGVSFSSNNQQQQLKHESNERSRMMNDDEEDAFDPSSSSNQELPTSTQDLTGDDISSQQIRDLKSKRAIQRVAGDETAILFEDDASSKKQKKKKRDMFDGEEEVDEQYSLLHDDDAVGGVSNEKSEKEQDTSCPIEPFNMTSEREDGMGYFEGDTYVFRRGKGEEEEDAWLDQLKEQQSDSQNAQEDAFRNIEKGSKSANKSQAKKSKVLDQLDQLTQEQVCDLIVPLLATENETVIQALGRYGNIIKREAKQRKEMLRKQKQTEQSVNEVDQLESSSTKALNQLTELSNLCMMKFDDNSIYDRDRQYFTKFLAASDELEAKKRKRSYFSNELGSENTSVDNNQKRSRIENSENATTEVKREVQWEYRGNEDNAIHGPYSTQQMMEWIKAGYFVGAMAVDVRIVKSEEAPVVDAKSKEEVVDDLLGDLEDSDNEDEGEKVEATNPWQRSDQVNFEQYTNK</sequence>
<name>A0AAD3H513_9STRA</name>
<feature type="region of interest" description="Disordered" evidence="1">
    <location>
        <begin position="193"/>
        <end position="224"/>
    </location>
</feature>
<proteinExistence type="predicted"/>
<feature type="domain" description="GYF" evidence="2">
    <location>
        <begin position="380"/>
        <end position="439"/>
    </location>
</feature>
<gene>
    <name evidence="3" type="ORF">CTEN210_07343</name>
</gene>
<feature type="compositionally biased region" description="Polar residues" evidence="1">
    <location>
        <begin position="53"/>
        <end position="78"/>
    </location>
</feature>
<dbReference type="PROSITE" id="PS50829">
    <property type="entry name" value="GYF"/>
    <property type="match status" value="1"/>
</dbReference>
<feature type="compositionally biased region" description="Basic and acidic residues" evidence="1">
    <location>
        <begin position="32"/>
        <end position="44"/>
    </location>
</feature>
<keyword evidence="4" id="KW-1185">Reference proteome</keyword>
<feature type="compositionally biased region" description="Polar residues" evidence="1">
    <location>
        <begin position="462"/>
        <end position="478"/>
    </location>
</feature>
<organism evidence="3 4">
    <name type="scientific">Chaetoceros tenuissimus</name>
    <dbReference type="NCBI Taxonomy" id="426638"/>
    <lineage>
        <taxon>Eukaryota</taxon>
        <taxon>Sar</taxon>
        <taxon>Stramenopiles</taxon>
        <taxon>Ochrophyta</taxon>
        <taxon>Bacillariophyta</taxon>
        <taxon>Coscinodiscophyceae</taxon>
        <taxon>Chaetocerotophycidae</taxon>
        <taxon>Chaetocerotales</taxon>
        <taxon>Chaetocerotaceae</taxon>
        <taxon>Chaetoceros</taxon>
    </lineage>
</organism>
<dbReference type="Pfam" id="PF02213">
    <property type="entry name" value="GYF"/>
    <property type="match status" value="1"/>
</dbReference>
<dbReference type="InterPro" id="IPR003169">
    <property type="entry name" value="GYF"/>
</dbReference>
<dbReference type="GO" id="GO:0005682">
    <property type="term" value="C:U5 snRNP"/>
    <property type="evidence" value="ECO:0007669"/>
    <property type="project" value="InterPro"/>
</dbReference>
<reference evidence="3 4" key="1">
    <citation type="journal article" date="2021" name="Sci. Rep.">
        <title>The genome of the diatom Chaetoceros tenuissimus carries an ancient integrated fragment of an extant virus.</title>
        <authorList>
            <person name="Hongo Y."/>
            <person name="Kimura K."/>
            <person name="Takaki Y."/>
            <person name="Yoshida Y."/>
            <person name="Baba S."/>
            <person name="Kobayashi G."/>
            <person name="Nagasaki K."/>
            <person name="Hano T."/>
            <person name="Tomaru Y."/>
        </authorList>
    </citation>
    <scope>NUCLEOTIDE SEQUENCE [LARGE SCALE GENOMIC DNA]</scope>
    <source>
        <strain evidence="3 4">NIES-3715</strain>
    </source>
</reference>
<dbReference type="PANTHER" id="PTHR13138:SF3">
    <property type="entry name" value="CD2 ANTIGEN CYTOPLASMIC TAIL-BINDING PROTEIN 2"/>
    <property type="match status" value="1"/>
</dbReference>
<feature type="compositionally biased region" description="Polar residues" evidence="1">
    <location>
        <begin position="351"/>
        <end position="360"/>
    </location>
</feature>
<evidence type="ECO:0000256" key="1">
    <source>
        <dbReference type="SAM" id="MobiDB-lite"/>
    </source>
</evidence>
<dbReference type="Proteomes" id="UP001054902">
    <property type="component" value="Unassembled WGS sequence"/>
</dbReference>
<dbReference type="EMBL" id="BLLK01000042">
    <property type="protein sequence ID" value="GFH50867.1"/>
    <property type="molecule type" value="Genomic_DNA"/>
</dbReference>
<dbReference type="PANTHER" id="PTHR13138">
    <property type="entry name" value="PROTEIN LIN1"/>
    <property type="match status" value="1"/>
</dbReference>
<feature type="region of interest" description="Disordered" evidence="1">
    <location>
        <begin position="351"/>
        <end position="375"/>
    </location>
</feature>
<feature type="region of interest" description="Disordered" evidence="1">
    <location>
        <begin position="1"/>
        <end position="164"/>
    </location>
</feature>
<feature type="compositionally biased region" description="Polar residues" evidence="1">
    <location>
        <begin position="11"/>
        <end position="31"/>
    </location>
</feature>
<evidence type="ECO:0000313" key="3">
    <source>
        <dbReference type="EMBL" id="GFH50867.1"/>
    </source>
</evidence>
<dbReference type="SMART" id="SM00444">
    <property type="entry name" value="GYF"/>
    <property type="match status" value="1"/>
</dbReference>
<feature type="compositionally biased region" description="Basic residues" evidence="1">
    <location>
        <begin position="1"/>
        <end position="10"/>
    </location>
</feature>
<evidence type="ECO:0000259" key="2">
    <source>
        <dbReference type="PROSITE" id="PS50829"/>
    </source>
</evidence>
<dbReference type="InterPro" id="IPR035445">
    <property type="entry name" value="GYF-like_dom_sf"/>
</dbReference>
<accession>A0AAD3H513</accession>
<dbReference type="InterPro" id="IPR039905">
    <property type="entry name" value="CD2BP2/Lin1"/>
</dbReference>
<feature type="compositionally biased region" description="Basic and acidic residues" evidence="1">
    <location>
        <begin position="205"/>
        <end position="214"/>
    </location>
</feature>
<evidence type="ECO:0000313" key="4">
    <source>
        <dbReference type="Proteomes" id="UP001054902"/>
    </source>
</evidence>
<dbReference type="AlphaFoldDB" id="A0AAD3H513"/>